<evidence type="ECO:0000313" key="2">
    <source>
        <dbReference type="Proteomes" id="UP000310108"/>
    </source>
</evidence>
<reference evidence="1 2" key="1">
    <citation type="journal article" date="2019" name="PLoS ONE">
        <title>Comparative genome analysis indicates high evolutionary potential of pathogenicity genes in Colletotrichum tanaceti.</title>
        <authorList>
            <person name="Lelwala R.V."/>
            <person name="Korhonen P.K."/>
            <person name="Young N.D."/>
            <person name="Scott J.B."/>
            <person name="Ades P.A."/>
            <person name="Gasser R.B."/>
            <person name="Taylor P.W.J."/>
        </authorList>
    </citation>
    <scope>NUCLEOTIDE SEQUENCE [LARGE SCALE GENOMIC DNA]</scope>
    <source>
        <strain evidence="1">BRIP57314</strain>
    </source>
</reference>
<keyword evidence="2" id="KW-1185">Reference proteome</keyword>
<evidence type="ECO:0000313" key="1">
    <source>
        <dbReference type="EMBL" id="TKW50037.1"/>
    </source>
</evidence>
<dbReference type="AlphaFoldDB" id="A0A4U6X8Z2"/>
<protein>
    <submittedName>
        <fullName evidence="1">Uncharacterized protein</fullName>
    </submittedName>
</protein>
<feature type="non-terminal residue" evidence="1">
    <location>
        <position position="1"/>
    </location>
</feature>
<sequence>SRNSLPASDCCTSTTGIKQQGGLDLYYLASSALAKVTSSACWRSKALCTLHSGLWSSWHSSERG</sequence>
<gene>
    <name evidence="1" type="ORF">CTA1_12916</name>
</gene>
<name>A0A4U6X8Z2_9PEZI</name>
<dbReference type="EMBL" id="PJEX01000447">
    <property type="protein sequence ID" value="TKW50037.1"/>
    <property type="molecule type" value="Genomic_DNA"/>
</dbReference>
<dbReference type="Proteomes" id="UP000310108">
    <property type="component" value="Unassembled WGS sequence"/>
</dbReference>
<accession>A0A4U6X8Z2</accession>
<proteinExistence type="predicted"/>
<organism evidence="1 2">
    <name type="scientific">Colletotrichum tanaceti</name>
    <dbReference type="NCBI Taxonomy" id="1306861"/>
    <lineage>
        <taxon>Eukaryota</taxon>
        <taxon>Fungi</taxon>
        <taxon>Dikarya</taxon>
        <taxon>Ascomycota</taxon>
        <taxon>Pezizomycotina</taxon>
        <taxon>Sordariomycetes</taxon>
        <taxon>Hypocreomycetidae</taxon>
        <taxon>Glomerellales</taxon>
        <taxon>Glomerellaceae</taxon>
        <taxon>Colletotrichum</taxon>
        <taxon>Colletotrichum destructivum species complex</taxon>
    </lineage>
</organism>
<comment type="caution">
    <text evidence="1">The sequence shown here is derived from an EMBL/GenBank/DDBJ whole genome shotgun (WGS) entry which is preliminary data.</text>
</comment>